<proteinExistence type="predicted"/>
<organism evidence="2 3">
    <name type="scientific">Caligus rogercresseyi</name>
    <name type="common">Sea louse</name>
    <dbReference type="NCBI Taxonomy" id="217165"/>
    <lineage>
        <taxon>Eukaryota</taxon>
        <taxon>Metazoa</taxon>
        <taxon>Ecdysozoa</taxon>
        <taxon>Arthropoda</taxon>
        <taxon>Crustacea</taxon>
        <taxon>Multicrustacea</taxon>
        <taxon>Hexanauplia</taxon>
        <taxon>Copepoda</taxon>
        <taxon>Siphonostomatoida</taxon>
        <taxon>Caligidae</taxon>
        <taxon>Caligus</taxon>
    </lineage>
</organism>
<name>A0A7T8H1U8_CALRO</name>
<feature type="compositionally biased region" description="Basic and acidic residues" evidence="1">
    <location>
        <begin position="7"/>
        <end position="18"/>
    </location>
</feature>
<feature type="compositionally biased region" description="Polar residues" evidence="1">
    <location>
        <begin position="75"/>
        <end position="92"/>
    </location>
</feature>
<reference evidence="3" key="1">
    <citation type="submission" date="2021-01" db="EMBL/GenBank/DDBJ databases">
        <title>Caligus Genome Assembly.</title>
        <authorList>
            <person name="Gallardo-Escarate C."/>
        </authorList>
    </citation>
    <scope>NUCLEOTIDE SEQUENCE [LARGE SCALE GENOMIC DNA]</scope>
</reference>
<gene>
    <name evidence="2" type="ORF">FKW44_016037</name>
</gene>
<accession>A0A7T8H1U8</accession>
<feature type="region of interest" description="Disordered" evidence="1">
    <location>
        <begin position="50"/>
        <end position="98"/>
    </location>
</feature>
<feature type="region of interest" description="Disordered" evidence="1">
    <location>
        <begin position="1"/>
        <end position="29"/>
    </location>
</feature>
<dbReference type="EMBL" id="CP045899">
    <property type="protein sequence ID" value="QQP41611.1"/>
    <property type="molecule type" value="Genomic_DNA"/>
</dbReference>
<keyword evidence="3" id="KW-1185">Reference proteome</keyword>
<evidence type="ECO:0000313" key="3">
    <source>
        <dbReference type="Proteomes" id="UP000595437"/>
    </source>
</evidence>
<dbReference type="Proteomes" id="UP000595437">
    <property type="component" value="Chromosome 10"/>
</dbReference>
<protein>
    <submittedName>
        <fullName evidence="2">Uncharacterized protein</fullName>
    </submittedName>
</protein>
<evidence type="ECO:0000313" key="2">
    <source>
        <dbReference type="EMBL" id="QQP41611.1"/>
    </source>
</evidence>
<evidence type="ECO:0000256" key="1">
    <source>
        <dbReference type="SAM" id="MobiDB-lite"/>
    </source>
</evidence>
<sequence>MFPITEEEVKKALPKEDANADPLGLDGRSFRSLQPAFLTRYFNAMLAGERPPENYTDARPPSSQKWSHPRAPHTTDPSRSSPTLQGFTSHPSQEARVH</sequence>
<dbReference type="AlphaFoldDB" id="A0A7T8H1U8"/>
<dbReference type="OrthoDB" id="8197512at2759"/>